<dbReference type="EMBL" id="QGKM01000087">
    <property type="protein sequence ID" value="PWQ92461.1"/>
    <property type="molecule type" value="Genomic_DNA"/>
</dbReference>
<gene>
    <name evidence="2" type="ORF">DKW60_20920</name>
</gene>
<feature type="transmembrane region" description="Helical" evidence="1">
    <location>
        <begin position="5"/>
        <end position="24"/>
    </location>
</feature>
<name>A0A317C2P8_9GAMM</name>
<dbReference type="Proteomes" id="UP000245539">
    <property type="component" value="Unassembled WGS sequence"/>
</dbReference>
<evidence type="ECO:0000313" key="2">
    <source>
        <dbReference type="EMBL" id="PWQ92461.1"/>
    </source>
</evidence>
<comment type="caution">
    <text evidence="2">The sequence shown here is derived from an EMBL/GenBank/DDBJ whole genome shotgun (WGS) entry which is preliminary data.</text>
</comment>
<proteinExistence type="predicted"/>
<keyword evidence="1" id="KW-0812">Transmembrane</keyword>
<dbReference type="RefSeq" id="WP_109839610.1">
    <property type="nucleotide sequence ID" value="NZ_QGKM01000087.1"/>
</dbReference>
<evidence type="ECO:0000313" key="3">
    <source>
        <dbReference type="Proteomes" id="UP000245539"/>
    </source>
</evidence>
<organism evidence="2 3">
    <name type="scientific">Leucothrix pacifica</name>
    <dbReference type="NCBI Taxonomy" id="1247513"/>
    <lineage>
        <taxon>Bacteria</taxon>
        <taxon>Pseudomonadati</taxon>
        <taxon>Pseudomonadota</taxon>
        <taxon>Gammaproteobacteria</taxon>
        <taxon>Thiotrichales</taxon>
        <taxon>Thiotrichaceae</taxon>
        <taxon>Leucothrix</taxon>
    </lineage>
</organism>
<evidence type="ECO:0000256" key="1">
    <source>
        <dbReference type="SAM" id="Phobius"/>
    </source>
</evidence>
<feature type="transmembrane region" description="Helical" evidence="1">
    <location>
        <begin position="30"/>
        <end position="48"/>
    </location>
</feature>
<protein>
    <submittedName>
        <fullName evidence="2">Uncharacterized protein</fullName>
    </submittedName>
</protein>
<dbReference type="OrthoDB" id="7061264at2"/>
<dbReference type="AlphaFoldDB" id="A0A317C2P8"/>
<sequence>MNESILLLITVNVVVLALLALVLVFSRLHWVLRLLLVLVVSCSYWIAYQGWDRSQGWPSSNAVPEKFLLHGAVIEEPNKEEGVAGTIFLWATDLSSFTPAEQPRAYVMPYSKRLHSAAQEALRNMRNGELQLGTVKLEAGAKQIAEGYAGETPQLIEFSNLPKQALPEK</sequence>
<accession>A0A317C2P8</accession>
<reference evidence="2 3" key="1">
    <citation type="submission" date="2018-05" db="EMBL/GenBank/DDBJ databases">
        <title>Leucothrix arctica sp. nov., isolated from Arctic seawater.</title>
        <authorList>
            <person name="Choi A."/>
            <person name="Baek K."/>
        </authorList>
    </citation>
    <scope>NUCLEOTIDE SEQUENCE [LARGE SCALE GENOMIC DNA]</scope>
    <source>
        <strain evidence="2 3">JCM 18388</strain>
    </source>
</reference>
<keyword evidence="1" id="KW-1133">Transmembrane helix</keyword>
<keyword evidence="3" id="KW-1185">Reference proteome</keyword>
<keyword evidence="1" id="KW-0472">Membrane</keyword>